<evidence type="ECO:0000259" key="1">
    <source>
        <dbReference type="Pfam" id="PF01022"/>
    </source>
</evidence>
<accession>A0ABD5YX46</accession>
<organism evidence="2 3">
    <name type="scientific">Halocatena marina</name>
    <dbReference type="NCBI Taxonomy" id="2934937"/>
    <lineage>
        <taxon>Archaea</taxon>
        <taxon>Methanobacteriati</taxon>
        <taxon>Methanobacteriota</taxon>
        <taxon>Stenosarchaea group</taxon>
        <taxon>Halobacteria</taxon>
        <taxon>Halobacteriales</taxon>
        <taxon>Natronomonadaceae</taxon>
        <taxon>Halocatena</taxon>
    </lineage>
</organism>
<dbReference type="InterPro" id="IPR036390">
    <property type="entry name" value="WH_DNA-bd_sf"/>
</dbReference>
<keyword evidence="3" id="KW-1185">Reference proteome</keyword>
<sequence>MSLLPLRNEVHTTPAESRIIDENDAGVDAAYNALTASTTRQILSIIYNHPSTPCDIQAETETSLQNVHYHLSKLENVGFIQPAGTGYSEKGTEMTLYAPTHESIVLFIGQDPAHQQLREFLQ</sequence>
<comment type="caution">
    <text evidence="2">The sequence shown here is derived from an EMBL/GenBank/DDBJ whole genome shotgun (WGS) entry which is preliminary data.</text>
</comment>
<dbReference type="GeneID" id="76202262"/>
<feature type="domain" description="HTH arsR-type" evidence="1">
    <location>
        <begin position="39"/>
        <end position="80"/>
    </location>
</feature>
<evidence type="ECO:0000313" key="3">
    <source>
        <dbReference type="Proteomes" id="UP001596417"/>
    </source>
</evidence>
<dbReference type="InterPro" id="IPR001845">
    <property type="entry name" value="HTH_ArsR_DNA-bd_dom"/>
</dbReference>
<reference evidence="2 3" key="1">
    <citation type="journal article" date="2019" name="Int. J. Syst. Evol. Microbiol.">
        <title>The Global Catalogue of Microorganisms (GCM) 10K type strain sequencing project: providing services to taxonomists for standard genome sequencing and annotation.</title>
        <authorList>
            <consortium name="The Broad Institute Genomics Platform"/>
            <consortium name="The Broad Institute Genome Sequencing Center for Infectious Disease"/>
            <person name="Wu L."/>
            <person name="Ma J."/>
        </authorList>
    </citation>
    <scope>NUCLEOTIDE SEQUENCE [LARGE SCALE GENOMIC DNA]</scope>
    <source>
        <strain evidence="2 3">RDMS1</strain>
    </source>
</reference>
<proteinExistence type="predicted"/>
<dbReference type="Proteomes" id="UP001596417">
    <property type="component" value="Unassembled WGS sequence"/>
</dbReference>
<name>A0ABD5YX46_9EURY</name>
<dbReference type="RefSeq" id="WP_248910936.1">
    <property type="nucleotide sequence ID" value="NZ_CP109981.1"/>
</dbReference>
<dbReference type="EMBL" id="JBHTAX010000005">
    <property type="protein sequence ID" value="MFC7192574.1"/>
    <property type="molecule type" value="Genomic_DNA"/>
</dbReference>
<dbReference type="Pfam" id="PF01022">
    <property type="entry name" value="HTH_5"/>
    <property type="match status" value="1"/>
</dbReference>
<gene>
    <name evidence="2" type="ORF">ACFQL7_24010</name>
</gene>
<dbReference type="InterPro" id="IPR036388">
    <property type="entry name" value="WH-like_DNA-bd_sf"/>
</dbReference>
<dbReference type="InterPro" id="IPR011991">
    <property type="entry name" value="ArsR-like_HTH"/>
</dbReference>
<evidence type="ECO:0000313" key="2">
    <source>
        <dbReference type="EMBL" id="MFC7192574.1"/>
    </source>
</evidence>
<dbReference type="CDD" id="cd00090">
    <property type="entry name" value="HTH_ARSR"/>
    <property type="match status" value="1"/>
</dbReference>
<dbReference type="SUPFAM" id="SSF46785">
    <property type="entry name" value="Winged helix' DNA-binding domain"/>
    <property type="match status" value="1"/>
</dbReference>
<dbReference type="Gene3D" id="1.10.10.10">
    <property type="entry name" value="Winged helix-like DNA-binding domain superfamily/Winged helix DNA-binding domain"/>
    <property type="match status" value="1"/>
</dbReference>
<dbReference type="AlphaFoldDB" id="A0ABD5YX46"/>
<protein>
    <submittedName>
        <fullName evidence="2">ArsR/SmtB family transcription factor</fullName>
    </submittedName>
</protein>